<protein>
    <submittedName>
        <fullName evidence="1">Uncharacterized protein</fullName>
    </submittedName>
</protein>
<dbReference type="EMBL" id="AVOT02005777">
    <property type="protein sequence ID" value="MBW0479950.1"/>
    <property type="molecule type" value="Genomic_DNA"/>
</dbReference>
<dbReference type="Proteomes" id="UP000765509">
    <property type="component" value="Unassembled WGS sequence"/>
</dbReference>
<reference evidence="1" key="1">
    <citation type="submission" date="2021-03" db="EMBL/GenBank/DDBJ databases">
        <title>Draft genome sequence of rust myrtle Austropuccinia psidii MF-1, a brazilian biotype.</title>
        <authorList>
            <person name="Quecine M.C."/>
            <person name="Pachon D.M.R."/>
            <person name="Bonatelli M.L."/>
            <person name="Correr F.H."/>
            <person name="Franceschini L.M."/>
            <person name="Leite T.F."/>
            <person name="Margarido G.R.A."/>
            <person name="Almeida C.A."/>
            <person name="Ferrarezi J.A."/>
            <person name="Labate C.A."/>
        </authorList>
    </citation>
    <scope>NUCLEOTIDE SEQUENCE</scope>
    <source>
        <strain evidence="1">MF-1</strain>
    </source>
</reference>
<sequence length="85" mass="9231">MPPSTPLTILMLLQHPQDETMMLPPSPPSPLLTLPHPHLIFSATYNPYSPTAPSTPLCLLPPTHYHPYACIVPSQHASNATLTLA</sequence>
<keyword evidence="2" id="KW-1185">Reference proteome</keyword>
<evidence type="ECO:0000313" key="1">
    <source>
        <dbReference type="EMBL" id="MBW0479950.1"/>
    </source>
</evidence>
<proteinExistence type="predicted"/>
<evidence type="ECO:0000313" key="2">
    <source>
        <dbReference type="Proteomes" id="UP000765509"/>
    </source>
</evidence>
<organism evidence="1 2">
    <name type="scientific">Austropuccinia psidii MF-1</name>
    <dbReference type="NCBI Taxonomy" id="1389203"/>
    <lineage>
        <taxon>Eukaryota</taxon>
        <taxon>Fungi</taxon>
        <taxon>Dikarya</taxon>
        <taxon>Basidiomycota</taxon>
        <taxon>Pucciniomycotina</taxon>
        <taxon>Pucciniomycetes</taxon>
        <taxon>Pucciniales</taxon>
        <taxon>Sphaerophragmiaceae</taxon>
        <taxon>Austropuccinia</taxon>
    </lineage>
</organism>
<gene>
    <name evidence="1" type="ORF">O181_019665</name>
</gene>
<name>A0A9Q3GVA6_9BASI</name>
<comment type="caution">
    <text evidence="1">The sequence shown here is derived from an EMBL/GenBank/DDBJ whole genome shotgun (WGS) entry which is preliminary data.</text>
</comment>
<dbReference type="AlphaFoldDB" id="A0A9Q3GVA6"/>
<accession>A0A9Q3GVA6</accession>